<evidence type="ECO:0000256" key="8">
    <source>
        <dbReference type="SAM" id="Phobius"/>
    </source>
</evidence>
<feature type="transmembrane region" description="Helical" evidence="8">
    <location>
        <begin position="334"/>
        <end position="356"/>
    </location>
</feature>
<feature type="transmembrane region" description="Helical" evidence="8">
    <location>
        <begin position="200"/>
        <end position="219"/>
    </location>
</feature>
<dbReference type="PANTHER" id="PTHR33908">
    <property type="entry name" value="MANNOSYLTRANSFERASE YKCB-RELATED"/>
    <property type="match status" value="1"/>
</dbReference>
<keyword evidence="7 8" id="KW-0472">Membrane</keyword>
<keyword evidence="11" id="KW-1185">Reference proteome</keyword>
<dbReference type="PANTHER" id="PTHR33908:SF11">
    <property type="entry name" value="MEMBRANE PROTEIN"/>
    <property type="match status" value="1"/>
</dbReference>
<protein>
    <submittedName>
        <fullName evidence="10">Glycosyltransferase family 39 protein</fullName>
    </submittedName>
</protein>
<dbReference type="RefSeq" id="WP_185978565.1">
    <property type="nucleotide sequence ID" value="NZ_JACBGI020000017.1"/>
</dbReference>
<dbReference type="Proteomes" id="UP001193680">
    <property type="component" value="Unassembled WGS sequence"/>
</dbReference>
<accession>A0ABS0BZL2</accession>
<feature type="domain" description="Glycosyltransferase RgtA/B/C/D-like" evidence="9">
    <location>
        <begin position="47"/>
        <end position="217"/>
    </location>
</feature>
<feature type="transmembrane region" description="Helical" evidence="8">
    <location>
        <begin position="157"/>
        <end position="188"/>
    </location>
</feature>
<feature type="transmembrane region" description="Helical" evidence="8">
    <location>
        <begin position="304"/>
        <end position="322"/>
    </location>
</feature>
<keyword evidence="2" id="KW-1003">Cell membrane</keyword>
<feature type="transmembrane region" description="Helical" evidence="8">
    <location>
        <begin position="71"/>
        <end position="92"/>
    </location>
</feature>
<comment type="subcellular location">
    <subcellularLocation>
        <location evidence="1">Cell membrane</location>
        <topology evidence="1">Multi-pass membrane protein</topology>
    </subcellularLocation>
</comment>
<evidence type="ECO:0000256" key="2">
    <source>
        <dbReference type="ARBA" id="ARBA00022475"/>
    </source>
</evidence>
<reference evidence="10 11" key="2">
    <citation type="submission" date="2020-11" db="EMBL/GenBank/DDBJ databases">
        <title>Sulfur oxidizing isolate from Hospital Hole Sinkhole.</title>
        <authorList>
            <person name="Scott K.M."/>
        </authorList>
    </citation>
    <scope>NUCLEOTIDE SEQUENCE [LARGE SCALE GENOMIC DNA]</scope>
    <source>
        <strain evidence="10 11">HH1</strain>
    </source>
</reference>
<reference evidence="10 11" key="1">
    <citation type="submission" date="2020-06" db="EMBL/GenBank/DDBJ databases">
        <authorList>
            <person name="Scott K."/>
        </authorList>
    </citation>
    <scope>NUCLEOTIDE SEQUENCE [LARGE SCALE GENOMIC DNA]</scope>
    <source>
        <strain evidence="10 11">HH1</strain>
    </source>
</reference>
<sequence>MRPASAGIWLVSIVTFLHLILAFHTELGVDEAHYALYGLHPDWSYFDHPSLVGWLQILPMALVPTDWGARLVPILLFAIVNYLLYHLVQQLFDERNAKEDVEWIAFWSLALLNSSTLFSLMGFGLLPDLPLMIFALLLISVVHQLLQFSIGQTPLRLWVYLGILVGLAALSKYTAITLVASLILVVLFSKRWDWLKDKGLWLSILIALIFITPVLYWNWLHDWASFQYQIDHGTGKTHWLWENFARSQAIQLVSYTPLIYFIGWWMLVKPDNYRNPSSRLLVLFALPVTVLFAWGSGFEESLPHWLSLSWLLMTPLVAGTLWHNRHIRWIKYSAAGLLIIFTVLNVSLQSLLYTFWYPFEDNKNPLKTEFGWPQALQKAQQLTEQTGEERIFVGNWSYASRSAWYLRPQPIFIANKKQTQFPYWFPQAPQGSSGLLVQPSYDKEMPIGTQAYRFESCQKIDRLPLYENGRLVVSYDYYRCQGFHY</sequence>
<dbReference type="EMBL" id="JACBGI020000017">
    <property type="protein sequence ID" value="MBF6058424.1"/>
    <property type="molecule type" value="Genomic_DNA"/>
</dbReference>
<dbReference type="InterPro" id="IPR050297">
    <property type="entry name" value="LipidA_mod_glycosyltrf_83"/>
</dbReference>
<gene>
    <name evidence="10" type="ORF">H8792_008730</name>
</gene>
<evidence type="ECO:0000256" key="5">
    <source>
        <dbReference type="ARBA" id="ARBA00022692"/>
    </source>
</evidence>
<evidence type="ECO:0000259" key="9">
    <source>
        <dbReference type="Pfam" id="PF13231"/>
    </source>
</evidence>
<evidence type="ECO:0000313" key="10">
    <source>
        <dbReference type="EMBL" id="MBF6058424.1"/>
    </source>
</evidence>
<dbReference type="InterPro" id="IPR038731">
    <property type="entry name" value="RgtA/B/C-like"/>
</dbReference>
<comment type="caution">
    <text evidence="10">The sequence shown here is derived from an EMBL/GenBank/DDBJ whole genome shotgun (WGS) entry which is preliminary data.</text>
</comment>
<evidence type="ECO:0000256" key="4">
    <source>
        <dbReference type="ARBA" id="ARBA00022679"/>
    </source>
</evidence>
<keyword evidence="4" id="KW-0808">Transferase</keyword>
<evidence type="ECO:0000313" key="11">
    <source>
        <dbReference type="Proteomes" id="UP001193680"/>
    </source>
</evidence>
<keyword evidence="3" id="KW-0328">Glycosyltransferase</keyword>
<evidence type="ECO:0000256" key="3">
    <source>
        <dbReference type="ARBA" id="ARBA00022676"/>
    </source>
</evidence>
<name>A0ABS0BZL2_9GAMM</name>
<keyword evidence="5 8" id="KW-0812">Transmembrane</keyword>
<feature type="transmembrane region" description="Helical" evidence="8">
    <location>
        <begin position="249"/>
        <end position="268"/>
    </location>
</feature>
<evidence type="ECO:0000256" key="6">
    <source>
        <dbReference type="ARBA" id="ARBA00022989"/>
    </source>
</evidence>
<organism evidence="10 11">
    <name type="scientific">Thiomicrorhabdus heinhorstiae</name>
    <dbReference type="NCBI Taxonomy" id="2748010"/>
    <lineage>
        <taxon>Bacteria</taxon>
        <taxon>Pseudomonadati</taxon>
        <taxon>Pseudomonadota</taxon>
        <taxon>Gammaproteobacteria</taxon>
        <taxon>Thiotrichales</taxon>
        <taxon>Piscirickettsiaceae</taxon>
        <taxon>Thiomicrorhabdus</taxon>
    </lineage>
</organism>
<keyword evidence="6 8" id="KW-1133">Transmembrane helix</keyword>
<evidence type="ECO:0000256" key="7">
    <source>
        <dbReference type="ARBA" id="ARBA00023136"/>
    </source>
</evidence>
<proteinExistence type="predicted"/>
<feature type="transmembrane region" description="Helical" evidence="8">
    <location>
        <begin position="280"/>
        <end position="298"/>
    </location>
</feature>
<dbReference type="Pfam" id="PF13231">
    <property type="entry name" value="PMT_2"/>
    <property type="match status" value="1"/>
</dbReference>
<evidence type="ECO:0000256" key="1">
    <source>
        <dbReference type="ARBA" id="ARBA00004651"/>
    </source>
</evidence>